<proteinExistence type="predicted"/>
<dbReference type="EMBL" id="JWZX01003115">
    <property type="protein sequence ID" value="KOO24196.1"/>
    <property type="molecule type" value="Genomic_DNA"/>
</dbReference>
<dbReference type="Proteomes" id="UP000037460">
    <property type="component" value="Unassembled WGS sequence"/>
</dbReference>
<gene>
    <name evidence="2" type="ORF">Ctob_003009</name>
</gene>
<protein>
    <submittedName>
        <fullName evidence="2">Uncharacterized protein</fullName>
    </submittedName>
</protein>
<keyword evidence="3" id="KW-1185">Reference proteome</keyword>
<evidence type="ECO:0000313" key="3">
    <source>
        <dbReference type="Proteomes" id="UP000037460"/>
    </source>
</evidence>
<dbReference type="AlphaFoldDB" id="A0A0M0JC74"/>
<accession>A0A0M0JC74</accession>
<comment type="caution">
    <text evidence="2">The sequence shown here is derived from an EMBL/GenBank/DDBJ whole genome shotgun (WGS) entry which is preliminary data.</text>
</comment>
<feature type="region of interest" description="Disordered" evidence="1">
    <location>
        <begin position="220"/>
        <end position="242"/>
    </location>
</feature>
<evidence type="ECO:0000313" key="2">
    <source>
        <dbReference type="EMBL" id="KOO24196.1"/>
    </source>
</evidence>
<reference evidence="3" key="1">
    <citation type="journal article" date="2015" name="PLoS Genet.">
        <title>Genome Sequence and Transcriptome Analyses of Chrysochromulina tobin: Metabolic Tools for Enhanced Algal Fitness in the Prominent Order Prymnesiales (Haptophyceae).</title>
        <authorList>
            <person name="Hovde B.T."/>
            <person name="Deodato C.R."/>
            <person name="Hunsperger H.M."/>
            <person name="Ryken S.A."/>
            <person name="Yost W."/>
            <person name="Jha R.K."/>
            <person name="Patterson J."/>
            <person name="Monnat R.J. Jr."/>
            <person name="Barlow S.B."/>
            <person name="Starkenburg S.R."/>
            <person name="Cattolico R.A."/>
        </authorList>
    </citation>
    <scope>NUCLEOTIDE SEQUENCE</scope>
    <source>
        <strain evidence="3">CCMP291</strain>
    </source>
</reference>
<feature type="region of interest" description="Disordered" evidence="1">
    <location>
        <begin position="92"/>
        <end position="113"/>
    </location>
</feature>
<name>A0A0M0JC74_9EUKA</name>
<sequence length="242" mass="26810">MYSRTSAGRWSTRKWPKRAQMHGWRRRRRMATSWSMAISCCADETSSTLTARWLPCHRAVQTVAKPPLPIGLPIVSVEKSCTSSCVASSERTSETVMSGPPPEFVRRSNGRGAKRGNPCMDTELLSCSWHIRLCLCRRRRHKKTSATRTSATLQARAHIRERPTSYGRPSTPRTAAIIAGIDGGACKHVGPNRPLNGAYVPGEQSTQKVPALPWRLPRGQAVHSVAPTERSLPGLQEEHSPR</sequence>
<organism evidence="2 3">
    <name type="scientific">Chrysochromulina tobinii</name>
    <dbReference type="NCBI Taxonomy" id="1460289"/>
    <lineage>
        <taxon>Eukaryota</taxon>
        <taxon>Haptista</taxon>
        <taxon>Haptophyta</taxon>
        <taxon>Prymnesiophyceae</taxon>
        <taxon>Prymnesiales</taxon>
        <taxon>Chrysochromulinaceae</taxon>
        <taxon>Chrysochromulina</taxon>
    </lineage>
</organism>
<evidence type="ECO:0000256" key="1">
    <source>
        <dbReference type="SAM" id="MobiDB-lite"/>
    </source>
</evidence>